<name>A0A5N6W072_9EURO</name>
<sequence>MEIAHPRSHYRRLLLSVGKVGSGMFGCAMSLVVYLASLIGDERCITCSLGYSVSKYIKIWR</sequence>
<proteinExistence type="predicted"/>
<dbReference type="AlphaFoldDB" id="A0A5N6W072"/>
<protein>
    <submittedName>
        <fullName evidence="2">Uncharacterized protein</fullName>
    </submittedName>
</protein>
<keyword evidence="1" id="KW-1133">Transmembrane helix</keyword>
<accession>A0A5N6W072</accession>
<evidence type="ECO:0000313" key="3">
    <source>
        <dbReference type="Proteomes" id="UP000325433"/>
    </source>
</evidence>
<keyword evidence="3" id="KW-1185">Reference proteome</keyword>
<reference evidence="3" key="1">
    <citation type="submission" date="2019-04" db="EMBL/GenBank/DDBJ databases">
        <title>Friends and foes A comparative genomics studyof 23 Aspergillus species from section Flavi.</title>
        <authorList>
            <consortium name="DOE Joint Genome Institute"/>
            <person name="Kjaerbolling I."/>
            <person name="Vesth T."/>
            <person name="Frisvad J.C."/>
            <person name="Nybo J.L."/>
            <person name="Theobald S."/>
            <person name="Kildgaard S."/>
            <person name="Isbrandt T."/>
            <person name="Kuo A."/>
            <person name="Sato A."/>
            <person name="Lyhne E.K."/>
            <person name="Kogle M.E."/>
            <person name="Wiebenga A."/>
            <person name="Kun R.S."/>
            <person name="Lubbers R.J."/>
            <person name="Makela M.R."/>
            <person name="Barry K."/>
            <person name="Chovatia M."/>
            <person name="Clum A."/>
            <person name="Daum C."/>
            <person name="Haridas S."/>
            <person name="He G."/>
            <person name="LaButti K."/>
            <person name="Lipzen A."/>
            <person name="Mondo S."/>
            <person name="Riley R."/>
            <person name="Salamov A."/>
            <person name="Simmons B.A."/>
            <person name="Magnuson J.K."/>
            <person name="Henrissat B."/>
            <person name="Mortensen U.H."/>
            <person name="Larsen T.O."/>
            <person name="Devries R.P."/>
            <person name="Grigoriev I.V."/>
            <person name="Machida M."/>
            <person name="Baker S.E."/>
            <person name="Andersen M.R."/>
        </authorList>
    </citation>
    <scope>NUCLEOTIDE SEQUENCE [LARGE SCALE GENOMIC DNA]</scope>
    <source>
        <strain evidence="3">CBS 130015</strain>
    </source>
</reference>
<gene>
    <name evidence="2" type="ORF">BDV41DRAFT_219248</name>
</gene>
<evidence type="ECO:0000256" key="1">
    <source>
        <dbReference type="SAM" id="Phobius"/>
    </source>
</evidence>
<evidence type="ECO:0000313" key="2">
    <source>
        <dbReference type="EMBL" id="KAE8314274.1"/>
    </source>
</evidence>
<feature type="transmembrane region" description="Helical" evidence="1">
    <location>
        <begin position="20"/>
        <end position="39"/>
    </location>
</feature>
<organism evidence="2 3">
    <name type="scientific">Aspergillus transmontanensis</name>
    <dbReference type="NCBI Taxonomy" id="1034304"/>
    <lineage>
        <taxon>Eukaryota</taxon>
        <taxon>Fungi</taxon>
        <taxon>Dikarya</taxon>
        <taxon>Ascomycota</taxon>
        <taxon>Pezizomycotina</taxon>
        <taxon>Eurotiomycetes</taxon>
        <taxon>Eurotiomycetidae</taxon>
        <taxon>Eurotiales</taxon>
        <taxon>Aspergillaceae</taxon>
        <taxon>Aspergillus</taxon>
        <taxon>Aspergillus subgen. Circumdati</taxon>
    </lineage>
</organism>
<keyword evidence="1" id="KW-0472">Membrane</keyword>
<dbReference type="Proteomes" id="UP000325433">
    <property type="component" value="Unassembled WGS sequence"/>
</dbReference>
<keyword evidence="1" id="KW-0812">Transmembrane</keyword>
<dbReference type="EMBL" id="ML738319">
    <property type="protein sequence ID" value="KAE8314274.1"/>
    <property type="molecule type" value="Genomic_DNA"/>
</dbReference>